<dbReference type="InterPro" id="IPR002347">
    <property type="entry name" value="SDR_fam"/>
</dbReference>
<accession>A0A1M7RFR9</accession>
<dbReference type="AlphaFoldDB" id="A0A1M7RFR9"/>
<proteinExistence type="predicted"/>
<gene>
    <name evidence="1" type="ORF">SAMN05443668_111116</name>
</gene>
<dbReference type="OrthoDB" id="9799818at2"/>
<dbReference type="Proteomes" id="UP000184440">
    <property type="component" value="Unassembled WGS sequence"/>
</dbReference>
<keyword evidence="2" id="KW-1185">Reference proteome</keyword>
<dbReference type="Pfam" id="PF00106">
    <property type="entry name" value="adh_short"/>
    <property type="match status" value="1"/>
</dbReference>
<dbReference type="PANTHER" id="PTHR43431">
    <property type="entry name" value="OXIDOREDUCTASE, SHORT CHAIN DEHYDROGENASE/REDUCTASE FAMILY (AFU_ORTHOLOGUE AFUA_5G14000)"/>
    <property type="match status" value="1"/>
</dbReference>
<protein>
    <submittedName>
        <fullName evidence="1">Short chain dehydrogenase</fullName>
    </submittedName>
</protein>
<dbReference type="InterPro" id="IPR036291">
    <property type="entry name" value="NAD(P)-bd_dom_sf"/>
</dbReference>
<dbReference type="Gene3D" id="3.40.50.720">
    <property type="entry name" value="NAD(P)-binding Rossmann-like Domain"/>
    <property type="match status" value="1"/>
</dbReference>
<dbReference type="STRING" id="134849.SAMN05443668_111116"/>
<dbReference type="PANTHER" id="PTHR43431:SF7">
    <property type="entry name" value="OXIDOREDUCTASE, SHORT CHAIN DEHYDROGENASE_REDUCTASE FAMILY (AFU_ORTHOLOGUE AFUA_5G14000)"/>
    <property type="match status" value="1"/>
</dbReference>
<name>A0A1M7RFR9_9ACTN</name>
<dbReference type="RefSeq" id="WP_073261779.1">
    <property type="nucleotide sequence ID" value="NZ_FRCS01000011.1"/>
</dbReference>
<dbReference type="SUPFAM" id="SSF51735">
    <property type="entry name" value="NAD(P)-binding Rossmann-fold domains"/>
    <property type="match status" value="1"/>
</dbReference>
<evidence type="ECO:0000313" key="2">
    <source>
        <dbReference type="Proteomes" id="UP000184440"/>
    </source>
</evidence>
<organism evidence="1 2">
    <name type="scientific">Cryptosporangium aurantiacum</name>
    <dbReference type="NCBI Taxonomy" id="134849"/>
    <lineage>
        <taxon>Bacteria</taxon>
        <taxon>Bacillati</taxon>
        <taxon>Actinomycetota</taxon>
        <taxon>Actinomycetes</taxon>
        <taxon>Cryptosporangiales</taxon>
        <taxon>Cryptosporangiaceae</taxon>
        <taxon>Cryptosporangium</taxon>
    </lineage>
</organism>
<evidence type="ECO:0000313" key="1">
    <source>
        <dbReference type="EMBL" id="SHN45080.1"/>
    </source>
</evidence>
<sequence>MPTLAVFGAGPAFGLSVAHRFGREGYAVTLVGRNPATLEPLTASLRAADVSATAVVADLTDRNRVREVARTLRAPDVTVYSPGDVSRLPVAALDLDAEELESWLPLNLLSPVALTRALLPGLLARGSGSLVVALGSSVRTPDPVLASSAVPQSALLQYLHSVAASVGPRGVDVHAFLIGSLIERSAAAALVDQGHFDEQLSGVLPRISPDVLADRVYSLVGRTDTVETAAA</sequence>
<reference evidence="1 2" key="1">
    <citation type="submission" date="2016-11" db="EMBL/GenBank/DDBJ databases">
        <authorList>
            <person name="Jaros S."/>
            <person name="Januszkiewicz K."/>
            <person name="Wedrychowicz H."/>
        </authorList>
    </citation>
    <scope>NUCLEOTIDE SEQUENCE [LARGE SCALE GENOMIC DNA]</scope>
    <source>
        <strain evidence="1 2">DSM 46144</strain>
    </source>
</reference>
<dbReference type="EMBL" id="FRCS01000011">
    <property type="protein sequence ID" value="SHN45080.1"/>
    <property type="molecule type" value="Genomic_DNA"/>
</dbReference>